<protein>
    <recommendedName>
        <fullName evidence="4">Outer membrane protein with beta-barrel domain</fullName>
    </recommendedName>
</protein>
<evidence type="ECO:0000313" key="3">
    <source>
        <dbReference type="Proteomes" id="UP000249547"/>
    </source>
</evidence>
<proteinExistence type="predicted"/>
<evidence type="ECO:0000313" key="2">
    <source>
        <dbReference type="EMBL" id="RAJ10844.1"/>
    </source>
</evidence>
<reference evidence="2 3" key="1">
    <citation type="submission" date="2018-06" db="EMBL/GenBank/DDBJ databases">
        <title>Genomic Encyclopedia of Archaeal and Bacterial Type Strains, Phase II (KMG-II): from individual species to whole genera.</title>
        <authorList>
            <person name="Goeker M."/>
        </authorList>
    </citation>
    <scope>NUCLEOTIDE SEQUENCE [LARGE SCALE GENOMIC DNA]</scope>
    <source>
        <strain evidence="2 3">DSM 23857</strain>
    </source>
</reference>
<feature type="signal peptide" evidence="1">
    <location>
        <begin position="1"/>
        <end position="25"/>
    </location>
</feature>
<name>A0A327R508_9BACT</name>
<feature type="chain" id="PRO_5016415212" description="Outer membrane protein with beta-barrel domain" evidence="1">
    <location>
        <begin position="26"/>
        <end position="284"/>
    </location>
</feature>
<organism evidence="2 3">
    <name type="scientific">Chitinophaga skermanii</name>
    <dbReference type="NCBI Taxonomy" id="331697"/>
    <lineage>
        <taxon>Bacteria</taxon>
        <taxon>Pseudomonadati</taxon>
        <taxon>Bacteroidota</taxon>
        <taxon>Chitinophagia</taxon>
        <taxon>Chitinophagales</taxon>
        <taxon>Chitinophagaceae</taxon>
        <taxon>Chitinophaga</taxon>
    </lineage>
</organism>
<comment type="caution">
    <text evidence="2">The sequence shown here is derived from an EMBL/GenBank/DDBJ whole genome shotgun (WGS) entry which is preliminary data.</text>
</comment>
<keyword evidence="3" id="KW-1185">Reference proteome</keyword>
<accession>A0A327R508</accession>
<dbReference type="AlphaFoldDB" id="A0A327R508"/>
<gene>
    <name evidence="2" type="ORF">LX64_00451</name>
</gene>
<dbReference type="Proteomes" id="UP000249547">
    <property type="component" value="Unassembled WGS sequence"/>
</dbReference>
<dbReference type="RefSeq" id="WP_111595966.1">
    <property type="nucleotide sequence ID" value="NZ_QLLL01000001.1"/>
</dbReference>
<keyword evidence="1" id="KW-0732">Signal</keyword>
<dbReference type="OrthoDB" id="646451at2"/>
<dbReference type="EMBL" id="QLLL01000001">
    <property type="protein sequence ID" value="RAJ10844.1"/>
    <property type="molecule type" value="Genomic_DNA"/>
</dbReference>
<dbReference type="PROSITE" id="PS51257">
    <property type="entry name" value="PROKAR_LIPOPROTEIN"/>
    <property type="match status" value="1"/>
</dbReference>
<sequence length="284" mass="32373">MNLRNLCLLATLAAGLAACSSPTHVFVANTPNVPLLKEKNEFKGSVSTRNAAAAYAITDHIAVSANAQYLWGFRSGDRKDYYDDVYLKDYDSRGHGFEGAIGYFTAFGHKKLMVFDVYAGVGTGYGKTYEKTFYESPQDNTVKKDYLLETKYSKVFIQPSIGFVHRAVEIAFSPRFQVVNFYGAKAGRAAFYENEYDLKDFNRSVSRSIPMFQPTFTFRAGKKLVKFQMQYMFTLPVDDSGAYYAESSHRYYRFFTGDMGIAFNIAKWYNQTYSKSARAKRYRD</sequence>
<evidence type="ECO:0000256" key="1">
    <source>
        <dbReference type="SAM" id="SignalP"/>
    </source>
</evidence>
<evidence type="ECO:0008006" key="4">
    <source>
        <dbReference type="Google" id="ProtNLM"/>
    </source>
</evidence>